<evidence type="ECO:0000259" key="2">
    <source>
        <dbReference type="Pfam" id="PF10551"/>
    </source>
</evidence>
<dbReference type="Pfam" id="PF10551">
    <property type="entry name" value="MULE"/>
    <property type="match status" value="1"/>
</dbReference>
<name>A0AAQ3KBZ2_9LILI</name>
<reference evidence="3 4" key="1">
    <citation type="submission" date="2023-10" db="EMBL/GenBank/DDBJ databases">
        <title>Chromosome-scale genome assembly provides insights into flower coloration mechanisms of Canna indica.</title>
        <authorList>
            <person name="Li C."/>
        </authorList>
    </citation>
    <scope>NUCLEOTIDE SEQUENCE [LARGE SCALE GENOMIC DNA]</scope>
    <source>
        <tissue evidence="3">Flower</tissue>
    </source>
</reference>
<gene>
    <name evidence="3" type="ORF">Cni_G13875</name>
</gene>
<dbReference type="Proteomes" id="UP001327560">
    <property type="component" value="Chromosome 4"/>
</dbReference>
<proteinExistence type="predicted"/>
<dbReference type="PANTHER" id="PTHR31973:SF187">
    <property type="entry name" value="MUTATOR TRANSPOSASE MUDRA PROTEIN"/>
    <property type="match status" value="1"/>
</dbReference>
<protein>
    <recommendedName>
        <fullName evidence="2">MULE transposase domain-containing protein</fullName>
    </recommendedName>
</protein>
<evidence type="ECO:0000313" key="3">
    <source>
        <dbReference type="EMBL" id="WOL05149.1"/>
    </source>
</evidence>
<evidence type="ECO:0000313" key="4">
    <source>
        <dbReference type="Proteomes" id="UP001327560"/>
    </source>
</evidence>
<dbReference type="AlphaFoldDB" id="A0AAQ3KBZ2"/>
<dbReference type="EMBL" id="CP136893">
    <property type="protein sequence ID" value="WOL05149.1"/>
    <property type="molecule type" value="Genomic_DNA"/>
</dbReference>
<evidence type="ECO:0000256" key="1">
    <source>
        <dbReference type="SAM" id="MobiDB-lite"/>
    </source>
</evidence>
<feature type="region of interest" description="Disordered" evidence="1">
    <location>
        <begin position="209"/>
        <end position="231"/>
    </location>
</feature>
<organism evidence="3 4">
    <name type="scientific">Canna indica</name>
    <name type="common">Indian-shot</name>
    <dbReference type="NCBI Taxonomy" id="4628"/>
    <lineage>
        <taxon>Eukaryota</taxon>
        <taxon>Viridiplantae</taxon>
        <taxon>Streptophyta</taxon>
        <taxon>Embryophyta</taxon>
        <taxon>Tracheophyta</taxon>
        <taxon>Spermatophyta</taxon>
        <taxon>Magnoliopsida</taxon>
        <taxon>Liliopsida</taxon>
        <taxon>Zingiberales</taxon>
        <taxon>Cannaceae</taxon>
        <taxon>Canna</taxon>
    </lineage>
</organism>
<feature type="domain" description="MULE transposase" evidence="2">
    <location>
        <begin position="93"/>
        <end position="163"/>
    </location>
</feature>
<sequence length="231" mass="26115">MTSDFQSKIFIPLPRAKCCKVRSAILERLRGSLEDHYALLDPYLAELRKVNPRNIFSIICDREFTGAPPVFKRLYIGFKLLKRGFLDGCRPIIAVDGCFLKTFLGGQLLSTICTNGNNQMFSIAWAVVEGENFNSWRWFLGTLCGDLEIGEGYGWTFISDQQKVLSRERSIALQGFGVYVGEETNNTYFKMPRSRLVICSSSTGQWSGVVSPQQRSDHQEVIPTDFQASQD</sequence>
<dbReference type="PANTHER" id="PTHR31973">
    <property type="entry name" value="POLYPROTEIN, PUTATIVE-RELATED"/>
    <property type="match status" value="1"/>
</dbReference>
<keyword evidence="4" id="KW-1185">Reference proteome</keyword>
<dbReference type="InterPro" id="IPR018289">
    <property type="entry name" value="MULE_transposase_dom"/>
</dbReference>
<accession>A0AAQ3KBZ2</accession>